<reference evidence="1 2" key="1">
    <citation type="submission" date="2024-01" db="EMBL/GenBank/DDBJ databases">
        <authorList>
            <person name="Waweru B."/>
        </authorList>
    </citation>
    <scope>NUCLEOTIDE SEQUENCE [LARGE SCALE GENOMIC DNA]</scope>
</reference>
<gene>
    <name evidence="1" type="ORF">DCAF_LOCUS12832</name>
</gene>
<evidence type="ECO:0000313" key="2">
    <source>
        <dbReference type="Proteomes" id="UP001314170"/>
    </source>
</evidence>
<keyword evidence="2" id="KW-1185">Reference proteome</keyword>
<organism evidence="1 2">
    <name type="scientific">Dovyalis caffra</name>
    <dbReference type="NCBI Taxonomy" id="77055"/>
    <lineage>
        <taxon>Eukaryota</taxon>
        <taxon>Viridiplantae</taxon>
        <taxon>Streptophyta</taxon>
        <taxon>Embryophyta</taxon>
        <taxon>Tracheophyta</taxon>
        <taxon>Spermatophyta</taxon>
        <taxon>Magnoliopsida</taxon>
        <taxon>eudicotyledons</taxon>
        <taxon>Gunneridae</taxon>
        <taxon>Pentapetalae</taxon>
        <taxon>rosids</taxon>
        <taxon>fabids</taxon>
        <taxon>Malpighiales</taxon>
        <taxon>Salicaceae</taxon>
        <taxon>Flacourtieae</taxon>
        <taxon>Dovyalis</taxon>
    </lineage>
</organism>
<name>A0AAV1RRA0_9ROSI</name>
<proteinExistence type="predicted"/>
<dbReference type="Proteomes" id="UP001314170">
    <property type="component" value="Unassembled WGS sequence"/>
</dbReference>
<evidence type="ECO:0000313" key="1">
    <source>
        <dbReference type="EMBL" id="CAK7337794.1"/>
    </source>
</evidence>
<dbReference type="AlphaFoldDB" id="A0AAV1RRA0"/>
<accession>A0AAV1RRA0</accession>
<comment type="caution">
    <text evidence="1">The sequence shown here is derived from an EMBL/GenBank/DDBJ whole genome shotgun (WGS) entry which is preliminary data.</text>
</comment>
<protein>
    <submittedName>
        <fullName evidence="1">Uncharacterized protein</fullName>
    </submittedName>
</protein>
<sequence>MFGAVSFGVIGEKMKHGCYYSGLAMSFRQKSEVAPGWMDARVRSTYVLELGSRGDGLLLGKAMRELGGKLARVGMLMRS</sequence>
<dbReference type="EMBL" id="CAWUPB010001108">
    <property type="protein sequence ID" value="CAK7337794.1"/>
    <property type="molecule type" value="Genomic_DNA"/>
</dbReference>